<evidence type="ECO:0000313" key="2">
    <source>
        <dbReference type="EMBL" id="RRT68437.1"/>
    </source>
</evidence>
<proteinExistence type="predicted"/>
<evidence type="ECO:0000313" key="3">
    <source>
        <dbReference type="Proteomes" id="UP000287651"/>
    </source>
</evidence>
<comment type="caution">
    <text evidence="2">The sequence shown here is derived from an EMBL/GenBank/DDBJ whole genome shotgun (WGS) entry which is preliminary data.</text>
</comment>
<accession>A0A426ZWV0</accession>
<protein>
    <submittedName>
        <fullName evidence="2">Uncharacterized protein</fullName>
    </submittedName>
</protein>
<feature type="compositionally biased region" description="Pro residues" evidence="1">
    <location>
        <begin position="8"/>
        <end position="20"/>
    </location>
</feature>
<organism evidence="2 3">
    <name type="scientific">Ensete ventricosum</name>
    <name type="common">Abyssinian banana</name>
    <name type="synonym">Musa ensete</name>
    <dbReference type="NCBI Taxonomy" id="4639"/>
    <lineage>
        <taxon>Eukaryota</taxon>
        <taxon>Viridiplantae</taxon>
        <taxon>Streptophyta</taxon>
        <taxon>Embryophyta</taxon>
        <taxon>Tracheophyta</taxon>
        <taxon>Spermatophyta</taxon>
        <taxon>Magnoliopsida</taxon>
        <taxon>Liliopsida</taxon>
        <taxon>Zingiberales</taxon>
        <taxon>Musaceae</taxon>
        <taxon>Ensete</taxon>
    </lineage>
</organism>
<reference evidence="2 3" key="1">
    <citation type="journal article" date="2014" name="Agronomy (Basel)">
        <title>A Draft Genome Sequence for Ensete ventricosum, the Drought-Tolerant Tree Against Hunger.</title>
        <authorList>
            <person name="Harrison J."/>
            <person name="Moore K.A."/>
            <person name="Paszkiewicz K."/>
            <person name="Jones T."/>
            <person name="Grant M."/>
            <person name="Ambacheew D."/>
            <person name="Muzemil S."/>
            <person name="Studholme D.J."/>
        </authorList>
    </citation>
    <scope>NUCLEOTIDE SEQUENCE [LARGE SCALE GENOMIC DNA]</scope>
</reference>
<feature type="compositionally biased region" description="Polar residues" evidence="1">
    <location>
        <begin position="52"/>
        <end position="66"/>
    </location>
</feature>
<dbReference type="Proteomes" id="UP000287651">
    <property type="component" value="Unassembled WGS sequence"/>
</dbReference>
<dbReference type="AlphaFoldDB" id="A0A426ZWV0"/>
<sequence>MPLSSEDPPGPPAPSPPKPGEPADVVPDEEAGLMPPGDRSSANRAQRRASGKNLTNSACSSTVHWE</sequence>
<evidence type="ECO:0000256" key="1">
    <source>
        <dbReference type="SAM" id="MobiDB-lite"/>
    </source>
</evidence>
<dbReference type="EMBL" id="AMZH03004698">
    <property type="protein sequence ID" value="RRT68437.1"/>
    <property type="molecule type" value="Genomic_DNA"/>
</dbReference>
<name>A0A426ZWV0_ENSVE</name>
<feature type="region of interest" description="Disordered" evidence="1">
    <location>
        <begin position="1"/>
        <end position="66"/>
    </location>
</feature>
<gene>
    <name evidence="2" type="ORF">B296_00024018</name>
</gene>